<evidence type="ECO:0000313" key="1">
    <source>
        <dbReference type="EMBL" id="MCP2353413.1"/>
    </source>
</evidence>
<gene>
    <name evidence="1" type="ORF">HD597_000433</name>
</gene>
<comment type="caution">
    <text evidence="1">The sequence shown here is derived from an EMBL/GenBank/DDBJ whole genome shotgun (WGS) entry which is preliminary data.</text>
</comment>
<dbReference type="EMBL" id="JAMZEB010000001">
    <property type="protein sequence ID" value="MCP2353413.1"/>
    <property type="molecule type" value="Genomic_DNA"/>
</dbReference>
<keyword evidence="2" id="KW-1185">Reference proteome</keyword>
<reference evidence="1" key="1">
    <citation type="submission" date="2022-06" db="EMBL/GenBank/DDBJ databases">
        <title>Sequencing the genomes of 1000 actinobacteria strains.</title>
        <authorList>
            <person name="Klenk H.-P."/>
        </authorList>
    </citation>
    <scope>NUCLEOTIDE SEQUENCE</scope>
    <source>
        <strain evidence="1">DSM 46694</strain>
    </source>
</reference>
<evidence type="ECO:0000313" key="2">
    <source>
        <dbReference type="Proteomes" id="UP001139648"/>
    </source>
</evidence>
<dbReference type="RefSeq" id="WP_253739937.1">
    <property type="nucleotide sequence ID" value="NZ_BAABKA010000075.1"/>
</dbReference>
<accession>A0A9X2GG19</accession>
<dbReference type="AlphaFoldDB" id="A0A9X2GG19"/>
<proteinExistence type="predicted"/>
<dbReference type="Proteomes" id="UP001139648">
    <property type="component" value="Unassembled WGS sequence"/>
</dbReference>
<protein>
    <submittedName>
        <fullName evidence="1">Uncharacterized protein</fullName>
    </submittedName>
</protein>
<organism evidence="1 2">
    <name type="scientific">Nonomuraea thailandensis</name>
    <dbReference type="NCBI Taxonomy" id="1188745"/>
    <lineage>
        <taxon>Bacteria</taxon>
        <taxon>Bacillati</taxon>
        <taxon>Actinomycetota</taxon>
        <taxon>Actinomycetes</taxon>
        <taxon>Streptosporangiales</taxon>
        <taxon>Streptosporangiaceae</taxon>
        <taxon>Nonomuraea</taxon>
    </lineage>
</organism>
<name>A0A9X2GG19_9ACTN</name>
<sequence>MLEVELASASTAVKIGPYGIPPTGGLALLDWDAVLRVAAAAYDRAAAHLREDPDEAGTMP</sequence>